<keyword evidence="3" id="KW-0732">Signal</keyword>
<comment type="caution">
    <text evidence="8">The sequence shown here is derived from an EMBL/GenBank/DDBJ whole genome shotgun (WGS) entry which is preliminary data.</text>
</comment>
<comment type="subcellular location">
    <subcellularLocation>
        <location evidence="1">Cell outer membrane</location>
    </subcellularLocation>
</comment>
<evidence type="ECO:0000313" key="8">
    <source>
        <dbReference type="EMBL" id="MVT42992.1"/>
    </source>
</evidence>
<dbReference type="CDD" id="cd08977">
    <property type="entry name" value="SusD"/>
    <property type="match status" value="1"/>
</dbReference>
<evidence type="ECO:0000259" key="7">
    <source>
        <dbReference type="Pfam" id="PF14322"/>
    </source>
</evidence>
<sequence length="499" mass="56821">MRSIYFFLIIILASGCKKFLDEQSQNLQYANDWQKLEEVLNGDGYMAHITAINGSSYRSDPKSAFFPWLNSMDDDITECVKSPYYYDARDDVFGFYTWQANPFVSKAYSVSSDDNWPKVYVSINAVNIIAQKAAELKDNPAELKRIRGEALFLRANYYFYMINTYAVAYNPATAATDPGVPLKITEYVEDKFFSRSTVDSVYRQMLTDLNEAESLLDGVSQSSLYHADVNAVNILQSRVYLYMQDWEKAAAAADKVIARRPQLFNLAGYKAHTSFLATGSPESIFTQGGNAMIFLMPENVPKNFQPSDDLMNLYEQTDLRRGAFFEIDNLGKFRYTKMYRSSVYNVTPTEIFSDNFFLRNAEAYLNKAEATAMLDKSTDAIAAINTLRKSRFLPADYTPVDATGADLINFIRDERRRELCFEGHRWFDLKRYAINTKYPFSKVITHPYSDVAYGSAPFLKATLTLLPGDPDYLVPVPAAAILYNQGVLKQNPARQDRTF</sequence>
<dbReference type="SUPFAM" id="SSF48452">
    <property type="entry name" value="TPR-like"/>
    <property type="match status" value="1"/>
</dbReference>
<protein>
    <submittedName>
        <fullName evidence="8">RagB/SusD family nutrient uptake outer membrane protein</fullName>
    </submittedName>
</protein>
<dbReference type="Pfam" id="PF07980">
    <property type="entry name" value="SusD_RagB"/>
    <property type="match status" value="1"/>
</dbReference>
<dbReference type="PROSITE" id="PS51257">
    <property type="entry name" value="PROKAR_LIPOPROTEIN"/>
    <property type="match status" value="1"/>
</dbReference>
<keyword evidence="4" id="KW-0472">Membrane</keyword>
<keyword evidence="5" id="KW-0998">Cell outer membrane</keyword>
<gene>
    <name evidence="8" type="ORF">GO495_20515</name>
</gene>
<keyword evidence="9" id="KW-1185">Reference proteome</keyword>
<dbReference type="Gene3D" id="1.25.40.390">
    <property type="match status" value="1"/>
</dbReference>
<organism evidence="8 9">
    <name type="scientific">Chitinophaga oryziterrae</name>
    <dbReference type="NCBI Taxonomy" id="1031224"/>
    <lineage>
        <taxon>Bacteria</taxon>
        <taxon>Pseudomonadati</taxon>
        <taxon>Bacteroidota</taxon>
        <taxon>Chitinophagia</taxon>
        <taxon>Chitinophagales</taxon>
        <taxon>Chitinophagaceae</taxon>
        <taxon>Chitinophaga</taxon>
    </lineage>
</organism>
<dbReference type="InterPro" id="IPR012944">
    <property type="entry name" value="SusD_RagB_dom"/>
</dbReference>
<feature type="domain" description="SusD-like N-terminal" evidence="7">
    <location>
        <begin position="81"/>
        <end position="241"/>
    </location>
</feature>
<dbReference type="RefSeq" id="WP_157301602.1">
    <property type="nucleotide sequence ID" value="NZ_BAAAZB010000004.1"/>
</dbReference>
<reference evidence="8 9" key="1">
    <citation type="submission" date="2019-12" db="EMBL/GenBank/DDBJ databases">
        <title>The draft genomic sequence of strain Chitinophaga oryziterrae JCM 16595.</title>
        <authorList>
            <person name="Zhang X."/>
        </authorList>
    </citation>
    <scope>NUCLEOTIDE SEQUENCE [LARGE SCALE GENOMIC DNA]</scope>
    <source>
        <strain evidence="8 9">JCM 16595</strain>
    </source>
</reference>
<proteinExistence type="inferred from homology"/>
<dbReference type="EMBL" id="WRXO01000006">
    <property type="protein sequence ID" value="MVT42992.1"/>
    <property type="molecule type" value="Genomic_DNA"/>
</dbReference>
<name>A0A6N8JFT9_9BACT</name>
<dbReference type="OrthoDB" id="629561at2"/>
<feature type="domain" description="RagB/SusD" evidence="6">
    <location>
        <begin position="335"/>
        <end position="492"/>
    </location>
</feature>
<dbReference type="GO" id="GO:0009279">
    <property type="term" value="C:cell outer membrane"/>
    <property type="evidence" value="ECO:0007669"/>
    <property type="project" value="UniProtKB-SubCell"/>
</dbReference>
<dbReference type="InterPro" id="IPR033985">
    <property type="entry name" value="SusD-like_N"/>
</dbReference>
<evidence type="ECO:0000256" key="4">
    <source>
        <dbReference type="ARBA" id="ARBA00023136"/>
    </source>
</evidence>
<dbReference type="Proteomes" id="UP000468388">
    <property type="component" value="Unassembled WGS sequence"/>
</dbReference>
<evidence type="ECO:0000256" key="1">
    <source>
        <dbReference type="ARBA" id="ARBA00004442"/>
    </source>
</evidence>
<comment type="similarity">
    <text evidence="2">Belongs to the SusD family.</text>
</comment>
<dbReference type="Pfam" id="PF14322">
    <property type="entry name" value="SusD-like_3"/>
    <property type="match status" value="1"/>
</dbReference>
<dbReference type="AlphaFoldDB" id="A0A6N8JFT9"/>
<evidence type="ECO:0000256" key="2">
    <source>
        <dbReference type="ARBA" id="ARBA00006275"/>
    </source>
</evidence>
<accession>A0A6N8JFT9</accession>
<evidence type="ECO:0000313" key="9">
    <source>
        <dbReference type="Proteomes" id="UP000468388"/>
    </source>
</evidence>
<dbReference type="InterPro" id="IPR011990">
    <property type="entry name" value="TPR-like_helical_dom_sf"/>
</dbReference>
<evidence type="ECO:0000256" key="5">
    <source>
        <dbReference type="ARBA" id="ARBA00023237"/>
    </source>
</evidence>
<evidence type="ECO:0000256" key="3">
    <source>
        <dbReference type="ARBA" id="ARBA00022729"/>
    </source>
</evidence>
<evidence type="ECO:0000259" key="6">
    <source>
        <dbReference type="Pfam" id="PF07980"/>
    </source>
</evidence>